<organism evidence="8 9">
    <name type="scientific">Capsicum annuum</name>
    <name type="common">Capsicum pepper</name>
    <dbReference type="NCBI Taxonomy" id="4072"/>
    <lineage>
        <taxon>Eukaryota</taxon>
        <taxon>Viridiplantae</taxon>
        <taxon>Streptophyta</taxon>
        <taxon>Embryophyta</taxon>
        <taxon>Tracheophyta</taxon>
        <taxon>Spermatophyta</taxon>
        <taxon>Magnoliopsida</taxon>
        <taxon>eudicotyledons</taxon>
        <taxon>Gunneridae</taxon>
        <taxon>Pentapetalae</taxon>
        <taxon>asterids</taxon>
        <taxon>lamiids</taxon>
        <taxon>Solanales</taxon>
        <taxon>Solanaceae</taxon>
        <taxon>Solanoideae</taxon>
        <taxon>Capsiceae</taxon>
        <taxon>Capsicum</taxon>
    </lineage>
</organism>
<evidence type="ECO:0000256" key="5">
    <source>
        <dbReference type="ARBA" id="ARBA00047388"/>
    </source>
</evidence>
<proteinExistence type="predicted"/>
<dbReference type="EMBL" id="AYRZ02000005">
    <property type="protein sequence ID" value="PHT82079.1"/>
    <property type="molecule type" value="Genomic_DNA"/>
</dbReference>
<dbReference type="AlphaFoldDB" id="A0A2G2ZJA0"/>
<dbReference type="InterPro" id="IPR036249">
    <property type="entry name" value="Thioredoxin-like_sf"/>
</dbReference>
<evidence type="ECO:0000256" key="6">
    <source>
        <dbReference type="ARBA" id="ARBA00047804"/>
    </source>
</evidence>
<evidence type="ECO:0000259" key="7">
    <source>
        <dbReference type="Pfam" id="PF13905"/>
    </source>
</evidence>
<comment type="caution">
    <text evidence="8">The sequence shown here is derived from an EMBL/GenBank/DDBJ whole genome shotgun (WGS) entry which is preliminary data.</text>
</comment>
<evidence type="ECO:0000256" key="4">
    <source>
        <dbReference type="ARBA" id="ARBA00023027"/>
    </source>
</evidence>
<dbReference type="InterPro" id="IPR012336">
    <property type="entry name" value="Thioredoxin-like_fold"/>
</dbReference>
<dbReference type="STRING" id="4072.A0A2G2ZJA0"/>
<protein>
    <recommendedName>
        <fullName evidence="1">protein-disulfide reductase</fullName>
        <ecNumber evidence="1">1.8.1.8</ecNumber>
    </recommendedName>
</protein>
<dbReference type="PANTHER" id="PTHR13871:SF7">
    <property type="entry name" value="NUCLEOREDOXIN 2-RELATED"/>
    <property type="match status" value="1"/>
</dbReference>
<keyword evidence="9" id="KW-1185">Reference proteome</keyword>
<dbReference type="SMR" id="A0A2G2ZJA0"/>
<dbReference type="Gene3D" id="3.40.30.10">
    <property type="entry name" value="Glutaredoxin"/>
    <property type="match status" value="1"/>
</dbReference>
<evidence type="ECO:0000313" key="9">
    <source>
        <dbReference type="Proteomes" id="UP000222542"/>
    </source>
</evidence>
<comment type="catalytic activity">
    <reaction evidence="6">
        <text>[protein]-dithiol + NADP(+) = [protein]-disulfide + NADPH + H(+)</text>
        <dbReference type="Rhea" id="RHEA:18753"/>
        <dbReference type="Rhea" id="RHEA-COMP:10593"/>
        <dbReference type="Rhea" id="RHEA-COMP:10594"/>
        <dbReference type="ChEBI" id="CHEBI:15378"/>
        <dbReference type="ChEBI" id="CHEBI:29950"/>
        <dbReference type="ChEBI" id="CHEBI:50058"/>
        <dbReference type="ChEBI" id="CHEBI:57783"/>
        <dbReference type="ChEBI" id="CHEBI:58349"/>
        <dbReference type="EC" id="1.8.1.8"/>
    </reaction>
</comment>
<dbReference type="GO" id="GO:0047134">
    <property type="term" value="F:protein-disulfide reductase [NAD(P)H] activity"/>
    <property type="evidence" value="ECO:0007669"/>
    <property type="project" value="UniProtKB-EC"/>
</dbReference>
<dbReference type="SUPFAM" id="SSF52833">
    <property type="entry name" value="Thioredoxin-like"/>
    <property type="match status" value="1"/>
</dbReference>
<dbReference type="Proteomes" id="UP000222542">
    <property type="component" value="Unassembled WGS sequence"/>
</dbReference>
<reference evidence="8 9" key="1">
    <citation type="journal article" date="2014" name="Nat. Genet.">
        <title>Genome sequence of the hot pepper provides insights into the evolution of pungency in Capsicum species.</title>
        <authorList>
            <person name="Kim S."/>
            <person name="Park M."/>
            <person name="Yeom S.I."/>
            <person name="Kim Y.M."/>
            <person name="Lee J.M."/>
            <person name="Lee H.A."/>
            <person name="Seo E."/>
            <person name="Choi J."/>
            <person name="Cheong K."/>
            <person name="Kim K.T."/>
            <person name="Jung K."/>
            <person name="Lee G.W."/>
            <person name="Oh S.K."/>
            <person name="Bae C."/>
            <person name="Kim S.B."/>
            <person name="Lee H.Y."/>
            <person name="Kim S.Y."/>
            <person name="Kim M.S."/>
            <person name="Kang B.C."/>
            <person name="Jo Y.D."/>
            <person name="Yang H.B."/>
            <person name="Jeong H.J."/>
            <person name="Kang W.H."/>
            <person name="Kwon J.K."/>
            <person name="Shin C."/>
            <person name="Lim J.Y."/>
            <person name="Park J.H."/>
            <person name="Huh J.H."/>
            <person name="Kim J.S."/>
            <person name="Kim B.D."/>
            <person name="Cohen O."/>
            <person name="Paran I."/>
            <person name="Suh M.C."/>
            <person name="Lee S.B."/>
            <person name="Kim Y.K."/>
            <person name="Shin Y."/>
            <person name="Noh S.J."/>
            <person name="Park J."/>
            <person name="Seo Y.S."/>
            <person name="Kwon S.Y."/>
            <person name="Kim H.A."/>
            <person name="Park J.M."/>
            <person name="Kim H.J."/>
            <person name="Choi S.B."/>
            <person name="Bosland P.W."/>
            <person name="Reeves G."/>
            <person name="Jo S.H."/>
            <person name="Lee B.W."/>
            <person name="Cho H.T."/>
            <person name="Choi H.S."/>
            <person name="Lee M.S."/>
            <person name="Yu Y."/>
            <person name="Do Choi Y."/>
            <person name="Park B.S."/>
            <person name="van Deynze A."/>
            <person name="Ashrafi H."/>
            <person name="Hill T."/>
            <person name="Kim W.T."/>
            <person name="Pai H.S."/>
            <person name="Ahn H.K."/>
            <person name="Yeam I."/>
            <person name="Giovannoni J.J."/>
            <person name="Rose J.K."/>
            <person name="Sorensen I."/>
            <person name="Lee S.J."/>
            <person name="Kim R.W."/>
            <person name="Choi I.Y."/>
            <person name="Choi B.S."/>
            <person name="Lim J.S."/>
            <person name="Lee Y.H."/>
            <person name="Choi D."/>
        </authorList>
    </citation>
    <scope>NUCLEOTIDE SEQUENCE [LARGE SCALE GENOMIC DNA]</scope>
    <source>
        <strain evidence="9">cv. CM334</strain>
    </source>
</reference>
<keyword evidence="4" id="KW-0520">NAD</keyword>
<name>A0A2G2ZJA0_CAPAN</name>
<evidence type="ECO:0000256" key="3">
    <source>
        <dbReference type="ARBA" id="ARBA00023002"/>
    </source>
</evidence>
<evidence type="ECO:0000256" key="2">
    <source>
        <dbReference type="ARBA" id="ARBA00022737"/>
    </source>
</evidence>
<keyword evidence="2" id="KW-0677">Repeat</keyword>
<feature type="domain" description="Thioredoxin-like fold" evidence="7">
    <location>
        <begin position="4"/>
        <end position="85"/>
    </location>
</feature>
<accession>A0A2G2ZJA0</accession>
<dbReference type="PANTHER" id="PTHR13871">
    <property type="entry name" value="THIOREDOXIN"/>
    <property type="match status" value="1"/>
</dbReference>
<dbReference type="Pfam" id="PF13905">
    <property type="entry name" value="Thioredoxin_8"/>
    <property type="match status" value="1"/>
</dbReference>
<evidence type="ECO:0000313" key="8">
    <source>
        <dbReference type="EMBL" id="PHT82079.1"/>
    </source>
</evidence>
<sequence length="111" mass="13029">MVHYCRKIYAEVNSVYEKIKQQLEVKKEEDFEIVFASRDHNQVEFAMYFETMPWIAIPFDDPTIKTLAKYFDIQGISRLVVLGLDDKTVTNKVGASSTCIKRMFTHSQRQE</sequence>
<dbReference type="EC" id="1.8.1.8" evidence="1"/>
<dbReference type="Gramene" id="PHT82079">
    <property type="protein sequence ID" value="PHT82079"/>
    <property type="gene ID" value="T459_15094"/>
</dbReference>
<dbReference type="InterPro" id="IPR052259">
    <property type="entry name" value="Nucleoredoxin-like"/>
</dbReference>
<gene>
    <name evidence="8" type="ORF">T459_15094</name>
</gene>
<evidence type="ECO:0000256" key="1">
    <source>
        <dbReference type="ARBA" id="ARBA00012612"/>
    </source>
</evidence>
<reference evidence="8 9" key="2">
    <citation type="journal article" date="2017" name="Genome Biol.">
        <title>New reference genome sequences of hot pepper reveal the massive evolution of plant disease-resistance genes by retroduplication.</title>
        <authorList>
            <person name="Kim S."/>
            <person name="Park J."/>
            <person name="Yeom S.I."/>
            <person name="Kim Y.M."/>
            <person name="Seo E."/>
            <person name="Kim K.T."/>
            <person name="Kim M.S."/>
            <person name="Lee J.M."/>
            <person name="Cheong K."/>
            <person name="Shin H.S."/>
            <person name="Kim S.B."/>
            <person name="Han K."/>
            <person name="Lee J."/>
            <person name="Park M."/>
            <person name="Lee H.A."/>
            <person name="Lee H.Y."/>
            <person name="Lee Y."/>
            <person name="Oh S."/>
            <person name="Lee J.H."/>
            <person name="Choi E."/>
            <person name="Choi E."/>
            <person name="Lee S.E."/>
            <person name="Jeon J."/>
            <person name="Kim H."/>
            <person name="Choi G."/>
            <person name="Song H."/>
            <person name="Lee J."/>
            <person name="Lee S.C."/>
            <person name="Kwon J.K."/>
            <person name="Lee H.Y."/>
            <person name="Koo N."/>
            <person name="Hong Y."/>
            <person name="Kim R.W."/>
            <person name="Kang W.H."/>
            <person name="Huh J.H."/>
            <person name="Kang B.C."/>
            <person name="Yang T.J."/>
            <person name="Lee Y.H."/>
            <person name="Bennetzen J.L."/>
            <person name="Choi D."/>
        </authorList>
    </citation>
    <scope>NUCLEOTIDE SEQUENCE [LARGE SCALE GENOMIC DNA]</scope>
    <source>
        <strain evidence="9">cv. CM334</strain>
    </source>
</reference>
<keyword evidence="3" id="KW-0560">Oxidoreductase</keyword>
<comment type="catalytic activity">
    <reaction evidence="5">
        <text>[protein]-dithiol + NAD(+) = [protein]-disulfide + NADH + H(+)</text>
        <dbReference type="Rhea" id="RHEA:18749"/>
        <dbReference type="Rhea" id="RHEA-COMP:10593"/>
        <dbReference type="Rhea" id="RHEA-COMP:10594"/>
        <dbReference type="ChEBI" id="CHEBI:15378"/>
        <dbReference type="ChEBI" id="CHEBI:29950"/>
        <dbReference type="ChEBI" id="CHEBI:50058"/>
        <dbReference type="ChEBI" id="CHEBI:57540"/>
        <dbReference type="ChEBI" id="CHEBI:57945"/>
        <dbReference type="EC" id="1.8.1.8"/>
    </reaction>
</comment>